<evidence type="ECO:0000313" key="2">
    <source>
        <dbReference type="Proteomes" id="UP001153076"/>
    </source>
</evidence>
<gene>
    <name evidence="1" type="ORF">Cgig2_011463</name>
</gene>
<proteinExistence type="predicted"/>
<comment type="caution">
    <text evidence="1">The sequence shown here is derived from an EMBL/GenBank/DDBJ whole genome shotgun (WGS) entry which is preliminary data.</text>
</comment>
<dbReference type="AlphaFoldDB" id="A0A9Q1QNJ9"/>
<accession>A0A9Q1QNJ9</accession>
<dbReference type="EMBL" id="JAKOGI010000027">
    <property type="protein sequence ID" value="KAJ8448842.1"/>
    <property type="molecule type" value="Genomic_DNA"/>
</dbReference>
<protein>
    <submittedName>
        <fullName evidence="1">Uncharacterized protein</fullName>
    </submittedName>
</protein>
<dbReference type="Proteomes" id="UP001153076">
    <property type="component" value="Unassembled WGS sequence"/>
</dbReference>
<evidence type="ECO:0000313" key="1">
    <source>
        <dbReference type="EMBL" id="KAJ8448842.1"/>
    </source>
</evidence>
<reference evidence="1" key="1">
    <citation type="submission" date="2022-04" db="EMBL/GenBank/DDBJ databases">
        <title>Carnegiea gigantea Genome sequencing and assembly v2.</title>
        <authorList>
            <person name="Copetti D."/>
            <person name="Sanderson M.J."/>
            <person name="Burquez A."/>
            <person name="Wojciechowski M.F."/>
        </authorList>
    </citation>
    <scope>NUCLEOTIDE SEQUENCE</scope>
    <source>
        <strain evidence="1">SGP5-SGP5p</strain>
        <tissue evidence="1">Aerial part</tissue>
    </source>
</reference>
<keyword evidence="2" id="KW-1185">Reference proteome</keyword>
<organism evidence="1 2">
    <name type="scientific">Carnegiea gigantea</name>
    <dbReference type="NCBI Taxonomy" id="171969"/>
    <lineage>
        <taxon>Eukaryota</taxon>
        <taxon>Viridiplantae</taxon>
        <taxon>Streptophyta</taxon>
        <taxon>Embryophyta</taxon>
        <taxon>Tracheophyta</taxon>
        <taxon>Spermatophyta</taxon>
        <taxon>Magnoliopsida</taxon>
        <taxon>eudicotyledons</taxon>
        <taxon>Gunneridae</taxon>
        <taxon>Pentapetalae</taxon>
        <taxon>Caryophyllales</taxon>
        <taxon>Cactineae</taxon>
        <taxon>Cactaceae</taxon>
        <taxon>Cactoideae</taxon>
        <taxon>Echinocereeae</taxon>
        <taxon>Carnegiea</taxon>
    </lineage>
</organism>
<name>A0A9Q1QNJ9_9CARY</name>
<sequence length="166" mass="18570">MRMEEVRRMVSEVTGSDWTMQKLWYSLKYNLGMVMAVEGDADVRMFLKVNYEYRYFYVGKSDGPKRHAEKSSDVSAGPVSIVGAGGTPAKISDLPLHVQDVRNYLLRSLSADDETLLCDVRQRCKLSYLTEGGVAHLTTVDMKGLVNIVSRNGPETKRKTTALVDS</sequence>